<dbReference type="PANTHER" id="PTHR19134">
    <property type="entry name" value="RECEPTOR-TYPE TYROSINE-PROTEIN PHOSPHATASE"/>
    <property type="match status" value="1"/>
</dbReference>
<reference evidence="4 5" key="1">
    <citation type="journal article" date="2023" name="bioRxiv">
        <title>An intranuclear bacterial parasite of deep-sea mussels expresses apoptosis inhibitors acquired from its host.</title>
        <authorList>
            <person name="Gonzalez Porras M.A."/>
            <person name="Assie A."/>
            <person name="Tietjen M."/>
            <person name="Violette M."/>
            <person name="Kleiner M."/>
            <person name="Gruber-Vodicka H."/>
            <person name="Dubilier N."/>
            <person name="Leisch N."/>
        </authorList>
    </citation>
    <scope>NUCLEOTIDE SEQUENCE [LARGE SCALE GENOMIC DNA]</scope>
    <source>
        <strain evidence="4">IAP13</strain>
    </source>
</reference>
<dbReference type="PROSITE" id="PS50056">
    <property type="entry name" value="TYR_PHOSPHATASE_2"/>
    <property type="match status" value="1"/>
</dbReference>
<dbReference type="AlphaFoldDB" id="A0AA90SXF3"/>
<dbReference type="Proteomes" id="UP001178148">
    <property type="component" value="Unassembled WGS sequence"/>
</dbReference>
<feature type="region of interest" description="Disordered" evidence="1">
    <location>
        <begin position="88"/>
        <end position="164"/>
    </location>
</feature>
<dbReference type="InterPro" id="IPR000242">
    <property type="entry name" value="PTP_cat"/>
</dbReference>
<dbReference type="SMART" id="SM00194">
    <property type="entry name" value="PTPc"/>
    <property type="match status" value="1"/>
</dbReference>
<feature type="compositionally biased region" description="Basic and acidic residues" evidence="1">
    <location>
        <begin position="225"/>
        <end position="235"/>
    </location>
</feature>
<name>A0AA90SXF3_9GAMM</name>
<dbReference type="InterPro" id="IPR029021">
    <property type="entry name" value="Prot-tyrosine_phosphatase-like"/>
</dbReference>
<evidence type="ECO:0000259" key="2">
    <source>
        <dbReference type="PROSITE" id="PS50055"/>
    </source>
</evidence>
<feature type="domain" description="Tyrosine-protein phosphatase" evidence="2">
    <location>
        <begin position="239"/>
        <end position="483"/>
    </location>
</feature>
<dbReference type="PROSITE" id="PS00383">
    <property type="entry name" value="TYR_PHOSPHATASE_1"/>
    <property type="match status" value="1"/>
</dbReference>
<dbReference type="Pfam" id="PF00102">
    <property type="entry name" value="Y_phosphatase"/>
    <property type="match status" value="1"/>
</dbReference>
<evidence type="ECO:0000313" key="5">
    <source>
        <dbReference type="Proteomes" id="UP001178148"/>
    </source>
</evidence>
<keyword evidence="5" id="KW-1185">Reference proteome</keyword>
<dbReference type="CDD" id="cd00047">
    <property type="entry name" value="PTPc"/>
    <property type="match status" value="1"/>
</dbReference>
<organism evidence="4 5">
    <name type="scientific">Candidatus Endonucleibacter bathymodioli</name>
    <dbReference type="NCBI Taxonomy" id="539814"/>
    <lineage>
        <taxon>Bacteria</taxon>
        <taxon>Pseudomonadati</taxon>
        <taxon>Pseudomonadota</taxon>
        <taxon>Gammaproteobacteria</taxon>
        <taxon>Oceanospirillales</taxon>
        <taxon>Endozoicomonadaceae</taxon>
        <taxon>Candidatus Endonucleibacter</taxon>
    </lineage>
</organism>
<accession>A0AA90SXF3</accession>
<evidence type="ECO:0000259" key="3">
    <source>
        <dbReference type="PROSITE" id="PS50056"/>
    </source>
</evidence>
<dbReference type="EMBL" id="JASXSV010000006">
    <property type="protein sequence ID" value="MDP0588613.1"/>
    <property type="molecule type" value="Genomic_DNA"/>
</dbReference>
<gene>
    <name evidence="4" type="ORF">QS748_05230</name>
</gene>
<dbReference type="GO" id="GO:0004725">
    <property type="term" value="F:protein tyrosine phosphatase activity"/>
    <property type="evidence" value="ECO:0007669"/>
    <property type="project" value="InterPro"/>
</dbReference>
<sequence>MIGKAGQNSIAELQAKFEQFQPNESSKGVAKFGKTVKKWVQKKSYQSIKSQLVDALLKGKVLSPAIKKLLTDRKAVPVSAAIIMRALSESPSSDSAQQKVEAKPSAKSSAAVPTPKSSAAVPTPKSSAAVPKPKSSAKSSAAVPTPKSSAAVPTPKPSAKPSVTVPVLSLPEKVEKLSKDFQSKIDGYEWPEDLLTSTSFNAKHDEGDKKLSNEYSRLPNGGSVDRVDRPKDDKGMFRRYPNFHKEGKESAVTFKNKNFPHQLHANKVELCGQKFIAHEAIEAADGTKKNGAGSFGSLLAMYSEQGIPVSVNLTAPIEGTTAKGYGIGSYVSKEGLEPGSETIVKDLAGESHTLKVLDITTKALSTNPEVTVETVNVSIDGKEHTHIYCKGWPDHGVLSAEVLVELSHMHHQLRGDSTGPSAIHCSAGIGRTGTFIAIDAVVNGEDASGLSAESLITEIRTARYGVVQSAAQYKLVDVVVKHKDSIRNLLHGNATESAGQVKEVAQSKRKTASKPEVLHEEAIYANVNARQVKIDSEPLYANTGALDLTAKEVNDQLRDGTYMNLQDGKVMDYGQFRGDLNKLDGKDISSLFMKGGAPDHLKAMFKTTALQKVVYECHAEKRVGEFIGDAMNDPSLTGTVSKADSVRDKIKGHPLNGKPGWNASALAALQKVWN</sequence>
<dbReference type="PRINTS" id="PR00700">
    <property type="entry name" value="PRTYPHPHTASE"/>
</dbReference>
<feature type="domain" description="Tyrosine specific protein phosphatases" evidence="3">
    <location>
        <begin position="400"/>
        <end position="474"/>
    </location>
</feature>
<feature type="compositionally biased region" description="Low complexity" evidence="1">
    <location>
        <begin position="103"/>
        <end position="153"/>
    </location>
</feature>
<evidence type="ECO:0000313" key="4">
    <source>
        <dbReference type="EMBL" id="MDP0588613.1"/>
    </source>
</evidence>
<dbReference type="PANTHER" id="PTHR19134:SF449">
    <property type="entry name" value="TYROSINE-PROTEIN PHOSPHATASE 1"/>
    <property type="match status" value="1"/>
</dbReference>
<proteinExistence type="predicted"/>
<dbReference type="InterPro" id="IPR000387">
    <property type="entry name" value="Tyr_Pase_dom"/>
</dbReference>
<dbReference type="InterPro" id="IPR003595">
    <property type="entry name" value="Tyr_Pase_cat"/>
</dbReference>
<feature type="compositionally biased region" description="Polar residues" evidence="1">
    <location>
        <begin position="89"/>
        <end position="98"/>
    </location>
</feature>
<dbReference type="SMART" id="SM00404">
    <property type="entry name" value="PTPc_motif"/>
    <property type="match status" value="1"/>
</dbReference>
<dbReference type="Gene3D" id="3.90.190.10">
    <property type="entry name" value="Protein tyrosine phosphatase superfamily"/>
    <property type="match status" value="1"/>
</dbReference>
<feature type="region of interest" description="Disordered" evidence="1">
    <location>
        <begin position="201"/>
        <end position="235"/>
    </location>
</feature>
<comment type="caution">
    <text evidence="4">The sequence shown here is derived from an EMBL/GenBank/DDBJ whole genome shotgun (WGS) entry which is preliminary data.</text>
</comment>
<dbReference type="InterPro" id="IPR016130">
    <property type="entry name" value="Tyr_Pase_AS"/>
</dbReference>
<dbReference type="SUPFAM" id="SSF52799">
    <property type="entry name" value="(Phosphotyrosine protein) phosphatases II"/>
    <property type="match status" value="1"/>
</dbReference>
<dbReference type="PROSITE" id="PS50055">
    <property type="entry name" value="TYR_PHOSPHATASE_PTP"/>
    <property type="match status" value="1"/>
</dbReference>
<feature type="compositionally biased region" description="Basic and acidic residues" evidence="1">
    <location>
        <begin position="202"/>
        <end position="212"/>
    </location>
</feature>
<dbReference type="InterPro" id="IPR050348">
    <property type="entry name" value="Protein-Tyr_Phosphatase"/>
</dbReference>
<protein>
    <submittedName>
        <fullName evidence="4">Protein-tyrosine phosphatase family protein</fullName>
    </submittedName>
</protein>
<evidence type="ECO:0000256" key="1">
    <source>
        <dbReference type="SAM" id="MobiDB-lite"/>
    </source>
</evidence>